<dbReference type="EMBL" id="GBRH01268492">
    <property type="protein sequence ID" value="JAD29403.1"/>
    <property type="molecule type" value="Transcribed_RNA"/>
</dbReference>
<proteinExistence type="predicted"/>
<reference evidence="1" key="2">
    <citation type="journal article" date="2015" name="Data Brief">
        <title>Shoot transcriptome of the giant reed, Arundo donax.</title>
        <authorList>
            <person name="Barrero R.A."/>
            <person name="Guerrero F.D."/>
            <person name="Moolhuijzen P."/>
            <person name="Goolsby J.A."/>
            <person name="Tidwell J."/>
            <person name="Bellgard S.E."/>
            <person name="Bellgard M.I."/>
        </authorList>
    </citation>
    <scope>NUCLEOTIDE SEQUENCE</scope>
    <source>
        <tissue evidence="1">Shoot tissue taken approximately 20 cm above the soil surface</tissue>
    </source>
</reference>
<name>A0A0A8YVE8_ARUDO</name>
<accession>A0A0A8YVE8</accession>
<dbReference type="AlphaFoldDB" id="A0A0A8YVE8"/>
<reference evidence="1" key="1">
    <citation type="submission" date="2014-09" db="EMBL/GenBank/DDBJ databases">
        <authorList>
            <person name="Magalhaes I.L.F."/>
            <person name="Oliveira U."/>
            <person name="Santos F.R."/>
            <person name="Vidigal T.H.D.A."/>
            <person name="Brescovit A.D."/>
            <person name="Santos A.J."/>
        </authorList>
    </citation>
    <scope>NUCLEOTIDE SEQUENCE</scope>
    <source>
        <tissue evidence="1">Shoot tissue taken approximately 20 cm above the soil surface</tissue>
    </source>
</reference>
<organism evidence="1">
    <name type="scientific">Arundo donax</name>
    <name type="common">Giant reed</name>
    <name type="synonym">Donax arundinaceus</name>
    <dbReference type="NCBI Taxonomy" id="35708"/>
    <lineage>
        <taxon>Eukaryota</taxon>
        <taxon>Viridiplantae</taxon>
        <taxon>Streptophyta</taxon>
        <taxon>Embryophyta</taxon>
        <taxon>Tracheophyta</taxon>
        <taxon>Spermatophyta</taxon>
        <taxon>Magnoliopsida</taxon>
        <taxon>Liliopsida</taxon>
        <taxon>Poales</taxon>
        <taxon>Poaceae</taxon>
        <taxon>PACMAD clade</taxon>
        <taxon>Arundinoideae</taxon>
        <taxon>Arundineae</taxon>
        <taxon>Arundo</taxon>
    </lineage>
</organism>
<sequence length="27" mass="3495">MWIMSYKLYMSLQWQLSVMQESWRKKI</sequence>
<evidence type="ECO:0000313" key="1">
    <source>
        <dbReference type="EMBL" id="JAD29403.1"/>
    </source>
</evidence>
<protein>
    <submittedName>
        <fullName evidence="1">Uncharacterized protein</fullName>
    </submittedName>
</protein>